<evidence type="ECO:0000313" key="11">
    <source>
        <dbReference type="EMBL" id="GAA0963404.1"/>
    </source>
</evidence>
<evidence type="ECO:0000256" key="9">
    <source>
        <dbReference type="RuleBase" id="RU363032"/>
    </source>
</evidence>
<evidence type="ECO:0000256" key="3">
    <source>
        <dbReference type="ARBA" id="ARBA00022448"/>
    </source>
</evidence>
<sequence length="287" mass="30880">MKSSTGPARVKSERQLAREARRRRKAVVSGLVAGASTVVVLGLLAVGLTASPGWPRVRETFFSWPHFTEAFPDVLAGFWKNVQIFLIAEPIILVVGLAVALTRGVKTPAFFPLRALAVAYTDVFRGIPTILLVFLVGFGVPALNLQGVPDDPMVLGVVALVLSYGAYVAEVFRAGIDSVHPSQRAAARSLGLSQAQTLRHVVLPQAVRRVVPPLLNDFASLQKDTALVSVLGVVEALRQAQIHSAKTFNYTPYLAAALLFVLLTVPMARFTDWLAARAADRRAPGGR</sequence>
<name>A0ABN1RTG1_9ACTN</name>
<gene>
    <name evidence="11" type="ORF">GCM10009550_58950</name>
</gene>
<dbReference type="Gene3D" id="1.10.3720.10">
    <property type="entry name" value="MetI-like"/>
    <property type="match status" value="1"/>
</dbReference>
<evidence type="ECO:0000259" key="10">
    <source>
        <dbReference type="PROSITE" id="PS50928"/>
    </source>
</evidence>
<dbReference type="PANTHER" id="PTHR30614:SF20">
    <property type="entry name" value="GLUTAMINE TRANSPORT SYSTEM PERMEASE PROTEIN GLNP"/>
    <property type="match status" value="1"/>
</dbReference>
<feature type="transmembrane region" description="Helical" evidence="9">
    <location>
        <begin position="153"/>
        <end position="172"/>
    </location>
</feature>
<comment type="subcellular location">
    <subcellularLocation>
        <location evidence="1 9">Cell membrane</location>
        <topology evidence="1 9">Multi-pass membrane protein</topology>
    </subcellularLocation>
</comment>
<dbReference type="InterPro" id="IPR010065">
    <property type="entry name" value="AA_ABC_transptr_permease_3TM"/>
</dbReference>
<keyword evidence="5 9" id="KW-0812">Transmembrane</keyword>
<comment type="similarity">
    <text evidence="2">Belongs to the binding-protein-dependent transport system permease family. HisMQ subfamily.</text>
</comment>
<evidence type="ECO:0000256" key="5">
    <source>
        <dbReference type="ARBA" id="ARBA00022692"/>
    </source>
</evidence>
<dbReference type="SUPFAM" id="SSF161098">
    <property type="entry name" value="MetI-like"/>
    <property type="match status" value="1"/>
</dbReference>
<evidence type="ECO:0000313" key="12">
    <source>
        <dbReference type="Proteomes" id="UP001500665"/>
    </source>
</evidence>
<organism evidence="11 12">
    <name type="scientific">Actinocorallia libanotica</name>
    <dbReference type="NCBI Taxonomy" id="46162"/>
    <lineage>
        <taxon>Bacteria</taxon>
        <taxon>Bacillati</taxon>
        <taxon>Actinomycetota</taxon>
        <taxon>Actinomycetes</taxon>
        <taxon>Streptosporangiales</taxon>
        <taxon>Thermomonosporaceae</taxon>
        <taxon>Actinocorallia</taxon>
    </lineage>
</organism>
<dbReference type="PANTHER" id="PTHR30614">
    <property type="entry name" value="MEMBRANE COMPONENT OF AMINO ACID ABC TRANSPORTER"/>
    <property type="match status" value="1"/>
</dbReference>
<protein>
    <submittedName>
        <fullName evidence="11">Amino acid ABC transporter permease</fullName>
    </submittedName>
</protein>
<evidence type="ECO:0000256" key="2">
    <source>
        <dbReference type="ARBA" id="ARBA00010072"/>
    </source>
</evidence>
<feature type="domain" description="ABC transmembrane type-1" evidence="10">
    <location>
        <begin position="78"/>
        <end position="271"/>
    </location>
</feature>
<dbReference type="PROSITE" id="PS50928">
    <property type="entry name" value="ABC_TM1"/>
    <property type="match status" value="1"/>
</dbReference>
<keyword evidence="7 9" id="KW-1133">Transmembrane helix</keyword>
<evidence type="ECO:0000256" key="1">
    <source>
        <dbReference type="ARBA" id="ARBA00004651"/>
    </source>
</evidence>
<dbReference type="InterPro" id="IPR035906">
    <property type="entry name" value="MetI-like_sf"/>
</dbReference>
<dbReference type="InterPro" id="IPR000515">
    <property type="entry name" value="MetI-like"/>
</dbReference>
<dbReference type="CDD" id="cd06261">
    <property type="entry name" value="TM_PBP2"/>
    <property type="match status" value="1"/>
</dbReference>
<proteinExistence type="inferred from homology"/>
<keyword evidence="8 9" id="KW-0472">Membrane</keyword>
<evidence type="ECO:0000256" key="7">
    <source>
        <dbReference type="ARBA" id="ARBA00022989"/>
    </source>
</evidence>
<dbReference type="Proteomes" id="UP001500665">
    <property type="component" value="Unassembled WGS sequence"/>
</dbReference>
<keyword evidence="12" id="KW-1185">Reference proteome</keyword>
<keyword evidence="4" id="KW-1003">Cell membrane</keyword>
<dbReference type="EMBL" id="BAAAHH010000030">
    <property type="protein sequence ID" value="GAA0963404.1"/>
    <property type="molecule type" value="Genomic_DNA"/>
</dbReference>
<dbReference type="RefSeq" id="WP_344244279.1">
    <property type="nucleotide sequence ID" value="NZ_BAAAHH010000030.1"/>
</dbReference>
<dbReference type="Pfam" id="PF00528">
    <property type="entry name" value="BPD_transp_1"/>
    <property type="match status" value="1"/>
</dbReference>
<evidence type="ECO:0000256" key="4">
    <source>
        <dbReference type="ARBA" id="ARBA00022475"/>
    </source>
</evidence>
<comment type="caution">
    <text evidence="11">The sequence shown here is derived from an EMBL/GenBank/DDBJ whole genome shotgun (WGS) entry which is preliminary data.</text>
</comment>
<keyword evidence="3 9" id="KW-0813">Transport</keyword>
<reference evidence="11 12" key="1">
    <citation type="journal article" date="2019" name="Int. J. Syst. Evol. Microbiol.">
        <title>The Global Catalogue of Microorganisms (GCM) 10K type strain sequencing project: providing services to taxonomists for standard genome sequencing and annotation.</title>
        <authorList>
            <consortium name="The Broad Institute Genomics Platform"/>
            <consortium name="The Broad Institute Genome Sequencing Center for Infectious Disease"/>
            <person name="Wu L."/>
            <person name="Ma J."/>
        </authorList>
    </citation>
    <scope>NUCLEOTIDE SEQUENCE [LARGE SCALE GENOMIC DNA]</scope>
    <source>
        <strain evidence="11 12">JCM 10696</strain>
    </source>
</reference>
<feature type="transmembrane region" description="Helical" evidence="9">
    <location>
        <begin position="82"/>
        <end position="102"/>
    </location>
</feature>
<keyword evidence="6" id="KW-0029">Amino-acid transport</keyword>
<feature type="transmembrane region" description="Helical" evidence="9">
    <location>
        <begin position="248"/>
        <end position="268"/>
    </location>
</feature>
<feature type="transmembrane region" description="Helical" evidence="9">
    <location>
        <begin position="123"/>
        <end position="141"/>
    </location>
</feature>
<feature type="transmembrane region" description="Helical" evidence="9">
    <location>
        <begin position="26"/>
        <end position="48"/>
    </location>
</feature>
<dbReference type="InterPro" id="IPR043429">
    <property type="entry name" value="ArtM/GltK/GlnP/TcyL/YhdX-like"/>
</dbReference>
<evidence type="ECO:0000256" key="6">
    <source>
        <dbReference type="ARBA" id="ARBA00022970"/>
    </source>
</evidence>
<accession>A0ABN1RTG1</accession>
<dbReference type="NCBIfam" id="TIGR01726">
    <property type="entry name" value="HEQRo_perm_3TM"/>
    <property type="match status" value="1"/>
</dbReference>
<evidence type="ECO:0000256" key="8">
    <source>
        <dbReference type="ARBA" id="ARBA00023136"/>
    </source>
</evidence>